<evidence type="ECO:0000313" key="3">
    <source>
        <dbReference type="EMBL" id="DAZ99479.1"/>
    </source>
</evidence>
<keyword evidence="1" id="KW-1133">Transmembrane helix</keyword>
<accession>A0AAV2Z405</accession>
<evidence type="ECO:0000256" key="1">
    <source>
        <dbReference type="SAM" id="Phobius"/>
    </source>
</evidence>
<feature type="chain" id="PRO_5043730020" evidence="2">
    <location>
        <begin position="21"/>
        <end position="463"/>
    </location>
</feature>
<name>A0AAV2Z405_9STRA</name>
<comment type="caution">
    <text evidence="3">The sequence shown here is derived from an EMBL/GenBank/DDBJ whole genome shotgun (WGS) entry which is preliminary data.</text>
</comment>
<keyword evidence="1" id="KW-0812">Transmembrane</keyword>
<reference evidence="3" key="2">
    <citation type="journal article" date="2023" name="Microbiol Resour">
        <title>Decontamination and Annotation of the Draft Genome Sequence of the Oomycete Lagenidium giganteum ARSEF 373.</title>
        <authorList>
            <person name="Morgan W.R."/>
            <person name="Tartar A."/>
        </authorList>
    </citation>
    <scope>NUCLEOTIDE SEQUENCE</scope>
    <source>
        <strain evidence="3">ARSEF 373</strain>
    </source>
</reference>
<evidence type="ECO:0000313" key="4">
    <source>
        <dbReference type="Proteomes" id="UP001146120"/>
    </source>
</evidence>
<keyword evidence="2" id="KW-0732">Signal</keyword>
<dbReference type="Proteomes" id="UP001146120">
    <property type="component" value="Unassembled WGS sequence"/>
</dbReference>
<sequence>MASLMLASVLAVAALAFAQAKEVVPLDHWYAFDGTHSDFTQQFYRRFEAGESLPPLQIDGVPKEIQQFLGSHGVSFDGLPGLLQRAVIWDFGYALDNDLNLGKIYTRCGRSMAQIAVPMKAYERTGCTVQNCTAPDGRPHHRSFRCNGLQMATVSMCASEAVTRPGHTSMWADGGDDEFIPEVRVVRHDWTELGKSYLMFALHVEPDDSEKAWSICPSAPSMIIPCRPLAMVKTKKAWCRPVRGKVLGPWIRNYANDHRRVTVIELTLIVGAVMIVAVPLARFLQKRRKKRSAQESMEDHQAIVGSNGLRSSFNSLRSSTDMTLARPSSALENSDAYNYLEAVAQQDEPLGTATWSFKSGKELGQRASVSSGRQRAALRTLQAFESHPLINHKRISLRKIQVVRQLSTSATSEVWLALYNMHQVAIKHLIQRLARRCLEKDPDKRPQAQSIVEELSRFHYEHC</sequence>
<feature type="transmembrane region" description="Helical" evidence="1">
    <location>
        <begin position="266"/>
        <end position="284"/>
    </location>
</feature>
<reference evidence="3" key="1">
    <citation type="submission" date="2022-11" db="EMBL/GenBank/DDBJ databases">
        <authorList>
            <person name="Morgan W.R."/>
            <person name="Tartar A."/>
        </authorList>
    </citation>
    <scope>NUCLEOTIDE SEQUENCE</scope>
    <source>
        <strain evidence="3">ARSEF 373</strain>
    </source>
</reference>
<feature type="signal peptide" evidence="2">
    <location>
        <begin position="1"/>
        <end position="20"/>
    </location>
</feature>
<protein>
    <submittedName>
        <fullName evidence="3">Uncharacterized protein</fullName>
    </submittedName>
</protein>
<dbReference type="AlphaFoldDB" id="A0AAV2Z405"/>
<proteinExistence type="predicted"/>
<keyword evidence="4" id="KW-1185">Reference proteome</keyword>
<dbReference type="EMBL" id="DAKRPA010000082">
    <property type="protein sequence ID" value="DAZ99479.1"/>
    <property type="molecule type" value="Genomic_DNA"/>
</dbReference>
<evidence type="ECO:0000256" key="2">
    <source>
        <dbReference type="SAM" id="SignalP"/>
    </source>
</evidence>
<organism evidence="3 4">
    <name type="scientific">Lagenidium giganteum</name>
    <dbReference type="NCBI Taxonomy" id="4803"/>
    <lineage>
        <taxon>Eukaryota</taxon>
        <taxon>Sar</taxon>
        <taxon>Stramenopiles</taxon>
        <taxon>Oomycota</taxon>
        <taxon>Peronosporomycetes</taxon>
        <taxon>Pythiales</taxon>
        <taxon>Pythiaceae</taxon>
    </lineage>
</organism>
<keyword evidence="1" id="KW-0472">Membrane</keyword>
<gene>
    <name evidence="3" type="ORF">N0F65_001664</name>
</gene>